<proteinExistence type="predicted"/>
<evidence type="ECO:0000313" key="2">
    <source>
        <dbReference type="EMBL" id="QTX11576.1"/>
    </source>
</evidence>
<keyword evidence="3" id="KW-1185">Reference proteome</keyword>
<reference evidence="1 3" key="1">
    <citation type="submission" date="2021-03" db="EMBL/GenBank/DDBJ databases">
        <title>Draft genome and methylome analysis of Thiotrix fructosivoruns ATCC 49748.</title>
        <authorList>
            <person name="Fomenkov A."/>
            <person name="Grabovich M.Y."/>
            <person name="Roberts R.J."/>
        </authorList>
    </citation>
    <scope>NUCLEOTIDE SEQUENCE [LARGE SCALE GENOMIC DNA]</scope>
    <source>
        <strain evidence="1 3">ATCC 49748</strain>
    </source>
</reference>
<organism evidence="2">
    <name type="scientific">Thiothrix fructosivorans</name>
    <dbReference type="NCBI Taxonomy" id="111770"/>
    <lineage>
        <taxon>Bacteria</taxon>
        <taxon>Pseudomonadati</taxon>
        <taxon>Pseudomonadota</taxon>
        <taxon>Gammaproteobacteria</taxon>
        <taxon>Thiotrichales</taxon>
        <taxon>Thiotrichaceae</taxon>
        <taxon>Thiothrix</taxon>
    </lineage>
</organism>
<dbReference type="EMBL" id="JAFMPM010000006">
    <property type="protein sequence ID" value="MBO0612975.1"/>
    <property type="molecule type" value="Genomic_DNA"/>
</dbReference>
<reference evidence="2" key="2">
    <citation type="submission" date="2021-04" db="EMBL/GenBank/DDBJ databases">
        <title>Complete Genome and methylome analysis of Thiothrix fructosivorans ATCC 49748.</title>
        <authorList>
            <person name="Fomenkov A."/>
            <person name="Sun L."/>
            <person name="Vincze T."/>
            <person name="Grabovich M.Y."/>
            <person name="Roberts R.J."/>
        </authorList>
    </citation>
    <scope>NUCLEOTIDE SEQUENCE</scope>
    <source>
        <strain evidence="2">ATCC 49748</strain>
    </source>
</reference>
<accession>A0A8B0SJR0</accession>
<evidence type="ECO:0000313" key="3">
    <source>
        <dbReference type="Proteomes" id="UP000664466"/>
    </source>
</evidence>
<dbReference type="EMBL" id="CP072748">
    <property type="protein sequence ID" value="QTX11576.1"/>
    <property type="molecule type" value="Genomic_DNA"/>
</dbReference>
<dbReference type="AlphaFoldDB" id="A0A8B0SJR0"/>
<dbReference type="RefSeq" id="WP_207250714.1">
    <property type="nucleotide sequence ID" value="NZ_JAFMPM010000006.1"/>
</dbReference>
<name>A0A8B0SJR0_9GAMM</name>
<dbReference type="Proteomes" id="UP000664466">
    <property type="component" value="Unassembled WGS sequence"/>
</dbReference>
<sequence length="83" mass="9455">MMQQSQCSQCANFKPVEPVAPPSDRWAKDTAAMIQRELWALEARLWQAAIIDYRRKRYGENQQETMLDYVAALRAGSEGAIHG</sequence>
<evidence type="ECO:0000313" key="1">
    <source>
        <dbReference type="EMBL" id="MBO0612975.1"/>
    </source>
</evidence>
<gene>
    <name evidence="2" type="ORF">J1836_004275</name>
    <name evidence="1" type="ORF">J1836_08550</name>
</gene>
<protein>
    <submittedName>
        <fullName evidence="2">Uncharacterized protein</fullName>
    </submittedName>
</protein>